<dbReference type="CDD" id="cd00090">
    <property type="entry name" value="HTH_ARSR"/>
    <property type="match status" value="1"/>
</dbReference>
<evidence type="ECO:0000313" key="5">
    <source>
        <dbReference type="EMBL" id="MFD1544053.1"/>
    </source>
</evidence>
<keyword evidence="2" id="KW-0238">DNA-binding</keyword>
<comment type="caution">
    <text evidence="5">The sequence shown here is derived from an EMBL/GenBank/DDBJ whole genome shotgun (WGS) entry which is preliminary data.</text>
</comment>
<evidence type="ECO:0000259" key="4">
    <source>
        <dbReference type="Pfam" id="PF12802"/>
    </source>
</evidence>
<dbReference type="InterPro" id="IPR000835">
    <property type="entry name" value="HTH_MarR-typ"/>
</dbReference>
<organism evidence="5 6">
    <name type="scientific">Nonomuraea guangzhouensis</name>
    <dbReference type="NCBI Taxonomy" id="1291555"/>
    <lineage>
        <taxon>Bacteria</taxon>
        <taxon>Bacillati</taxon>
        <taxon>Actinomycetota</taxon>
        <taxon>Actinomycetes</taxon>
        <taxon>Streptosporangiales</taxon>
        <taxon>Streptosporangiaceae</taxon>
        <taxon>Nonomuraea</taxon>
    </lineage>
</organism>
<evidence type="ECO:0000256" key="3">
    <source>
        <dbReference type="ARBA" id="ARBA00023163"/>
    </source>
</evidence>
<dbReference type="RefSeq" id="WP_219528413.1">
    <property type="nucleotide sequence ID" value="NZ_JAHKRM010000004.1"/>
</dbReference>
<evidence type="ECO:0000256" key="2">
    <source>
        <dbReference type="ARBA" id="ARBA00023125"/>
    </source>
</evidence>
<keyword evidence="6" id="KW-1185">Reference proteome</keyword>
<gene>
    <name evidence="5" type="ORF">ACFSJ0_43915</name>
</gene>
<dbReference type="EMBL" id="JBHUCM010000043">
    <property type="protein sequence ID" value="MFD1544053.1"/>
    <property type="molecule type" value="Genomic_DNA"/>
</dbReference>
<dbReference type="PANTHER" id="PTHR38465">
    <property type="entry name" value="HTH-TYPE TRANSCRIPTIONAL REGULATOR MJ1563-RELATED"/>
    <property type="match status" value="1"/>
</dbReference>
<keyword evidence="1" id="KW-0805">Transcription regulation</keyword>
<keyword evidence="3" id="KW-0804">Transcription</keyword>
<sequence>MTRDEEAVRHAVERMARIFSDWGLPPMAARVLFTMMAAEERTLTAAELGDRLGVSPAAISGAVRLLTQMHLVVREPVPGSRRDVYRLPDDAWYELTLAKMPIFRQITDEATAAVEAVGGDDTTAGANLARMRDYFAFVERGLPRLLAEWRER</sequence>
<accession>A0ABW4GNI9</accession>
<dbReference type="Pfam" id="PF12802">
    <property type="entry name" value="MarR_2"/>
    <property type="match status" value="1"/>
</dbReference>
<protein>
    <submittedName>
        <fullName evidence="5">GbsR/MarR family transcriptional regulator</fullName>
    </submittedName>
</protein>
<evidence type="ECO:0000256" key="1">
    <source>
        <dbReference type="ARBA" id="ARBA00023015"/>
    </source>
</evidence>
<proteinExistence type="predicted"/>
<reference evidence="6" key="1">
    <citation type="journal article" date="2019" name="Int. J. Syst. Evol. Microbiol.">
        <title>The Global Catalogue of Microorganisms (GCM) 10K type strain sequencing project: providing services to taxonomists for standard genome sequencing and annotation.</title>
        <authorList>
            <consortium name="The Broad Institute Genomics Platform"/>
            <consortium name="The Broad Institute Genome Sequencing Center for Infectious Disease"/>
            <person name="Wu L."/>
            <person name="Ma J."/>
        </authorList>
    </citation>
    <scope>NUCLEOTIDE SEQUENCE [LARGE SCALE GENOMIC DNA]</scope>
    <source>
        <strain evidence="6">CGMCC 1.15399</strain>
    </source>
</reference>
<dbReference type="InterPro" id="IPR052362">
    <property type="entry name" value="HTH-GbsR_regulator"/>
</dbReference>
<dbReference type="InterPro" id="IPR011991">
    <property type="entry name" value="ArsR-like_HTH"/>
</dbReference>
<dbReference type="PANTHER" id="PTHR38465:SF2">
    <property type="entry name" value="HTH-TYPE TRANSCRIPTIONAL REGULATOR MMPR5"/>
    <property type="match status" value="1"/>
</dbReference>
<dbReference type="Proteomes" id="UP001597097">
    <property type="component" value="Unassembled WGS sequence"/>
</dbReference>
<feature type="domain" description="HTH marR-type" evidence="4">
    <location>
        <begin position="22"/>
        <end position="82"/>
    </location>
</feature>
<name>A0ABW4GNI9_9ACTN</name>
<evidence type="ECO:0000313" key="6">
    <source>
        <dbReference type="Proteomes" id="UP001597097"/>
    </source>
</evidence>